<dbReference type="Gene3D" id="3.30.420.40">
    <property type="match status" value="1"/>
</dbReference>
<gene>
    <name evidence="8" type="ORF">A7U60_g5362</name>
</gene>
<dbReference type="GO" id="GO:0006006">
    <property type="term" value="P:glucose metabolic process"/>
    <property type="evidence" value="ECO:0007669"/>
    <property type="project" value="TreeGrafter"/>
</dbReference>
<feature type="domain" description="Hexokinase N-terminal" evidence="6">
    <location>
        <begin position="24"/>
        <end position="79"/>
    </location>
</feature>
<dbReference type="InterPro" id="IPR001312">
    <property type="entry name" value="Hexokinase"/>
</dbReference>
<dbReference type="InterPro" id="IPR043129">
    <property type="entry name" value="ATPase_NBD"/>
</dbReference>
<dbReference type="GO" id="GO:0006096">
    <property type="term" value="P:glycolytic process"/>
    <property type="evidence" value="ECO:0007669"/>
    <property type="project" value="TreeGrafter"/>
</dbReference>
<dbReference type="Gene3D" id="3.40.367.20">
    <property type="match status" value="1"/>
</dbReference>
<dbReference type="InterPro" id="IPR022673">
    <property type="entry name" value="Hexokinase_C"/>
</dbReference>
<dbReference type="PRINTS" id="PR00475">
    <property type="entry name" value="HEXOKINASE"/>
</dbReference>
<dbReference type="Pfam" id="PF00349">
    <property type="entry name" value="Hexokinase_1"/>
    <property type="match status" value="2"/>
</dbReference>
<sequence length="937" mass="104233">MVTAVDITPDSFPNLPDASRSYLDGIQKQFILSDEKLLAITQRFLDDFDAGLSEYGKSMAMIPTFVTGVPNGTEKGQVYRDYEIRALMQQVQNISRSRPRWDEPNRRVCEVQLHGNKHFTLRQQKYKVSDALKTGEATVLFDYLADSVDEFLTSSGHEITDAEALHLGLTFSFPVEQTALDKGVLLTWTKGFAAKNAVGKDVVKLLQDAFDRKHMHVKCSALVNDTVGTLLSRAYTSGGCFLGSIFGTGTNGAFVEEVYKIRKLSSTSVPQNASVMVVNTEWGAFDNQRTILPTTPYDNKLDRESINPRYQAYEKFISGMYLGEIARNVLLSLIDAVPPILFSGLSTPILNRQYGFDTSYMSDIEGAQSLEGIKDVLVDKVGFTRELISNRDAEIVRWICKLVATRAARLSGCAVAAVLVQTGRATLGGGSVSDEDKFAVGVDGSLIQFYPDFELRLRDSLRILVGEDAERKTEIGLAKDGSGVGAALCALQALKQAQKAAEATVDPSALNGVGKVRCVYHSAIGIGLSFLVLFIQLAGSRNQQDGRRRRETQCLLIAPSFFRPQLWMIDTGLYLRESRYKELNFHMRFPKVQTANTILLDFCIKDQSSRMLLRLLPAELRVAIFELACSAGMAADVHSYRTAHSLMLLVDGRTKASLLSRTFQSRPELGAFAQHVFLSDYSRRPRSPADDNTFEVLPTFAFEFPGSRKGRIERLQRMKTWLTEREQMLSAFRSAIYHILCESYYLSSLPGVLIDECSSVSRRGFSSDTDSFDMPLTIRDNVQPQPSLKLQLPSLERLHLAGGNPPYPFATLGTLAESCPRLAHILLTEPFINDEVATMLELLLRGHAVSGSSSVGRPRKLVDMLQSLVLKSNLPADSQLLREVYRKILNLSIYYSKFKIIRPQPLPSGAGSREVRYPLDEALRDWTNCVIGSRDRG</sequence>
<feature type="domain" description="Hexokinase N-terminal" evidence="6">
    <location>
        <begin position="105"/>
        <end position="235"/>
    </location>
</feature>
<dbReference type="EMBL" id="LNZH02000191">
    <property type="protein sequence ID" value="OCB87457.1"/>
    <property type="molecule type" value="Genomic_DNA"/>
</dbReference>
<name>A0A9Q5HXC2_SANBA</name>
<evidence type="ECO:0000313" key="9">
    <source>
        <dbReference type="Proteomes" id="UP000757232"/>
    </source>
</evidence>
<keyword evidence="9" id="KW-1185">Reference proteome</keyword>
<accession>A0A9Q5HXC2</accession>
<dbReference type="GO" id="GO:0005739">
    <property type="term" value="C:mitochondrion"/>
    <property type="evidence" value="ECO:0007669"/>
    <property type="project" value="TreeGrafter"/>
</dbReference>
<dbReference type="AlphaFoldDB" id="A0A9Q5HXC2"/>
<keyword evidence="5" id="KW-0067">ATP-binding</keyword>
<evidence type="ECO:0000313" key="8">
    <source>
        <dbReference type="EMBL" id="OCB87457.1"/>
    </source>
</evidence>
<keyword evidence="2" id="KW-0808">Transferase</keyword>
<evidence type="ECO:0000259" key="7">
    <source>
        <dbReference type="Pfam" id="PF03727"/>
    </source>
</evidence>
<protein>
    <recommendedName>
        <fullName evidence="10">Hexokinase</fullName>
    </recommendedName>
</protein>
<evidence type="ECO:0000256" key="1">
    <source>
        <dbReference type="ARBA" id="ARBA00009225"/>
    </source>
</evidence>
<evidence type="ECO:0000256" key="2">
    <source>
        <dbReference type="ARBA" id="ARBA00022679"/>
    </source>
</evidence>
<dbReference type="Gene3D" id="1.10.287.1250">
    <property type="match status" value="1"/>
</dbReference>
<organism evidence="8 9">
    <name type="scientific">Sanghuangporus baumii</name>
    <name type="common">Phellinus baumii</name>
    <dbReference type="NCBI Taxonomy" id="108892"/>
    <lineage>
        <taxon>Eukaryota</taxon>
        <taxon>Fungi</taxon>
        <taxon>Dikarya</taxon>
        <taxon>Basidiomycota</taxon>
        <taxon>Agaricomycotina</taxon>
        <taxon>Agaricomycetes</taxon>
        <taxon>Hymenochaetales</taxon>
        <taxon>Hymenochaetaceae</taxon>
        <taxon>Sanghuangporus</taxon>
    </lineage>
</organism>
<evidence type="ECO:0000256" key="3">
    <source>
        <dbReference type="ARBA" id="ARBA00022741"/>
    </source>
</evidence>
<dbReference type="GO" id="GO:0005536">
    <property type="term" value="F:D-glucose binding"/>
    <property type="evidence" value="ECO:0007669"/>
    <property type="project" value="InterPro"/>
</dbReference>
<dbReference type="InterPro" id="IPR022672">
    <property type="entry name" value="Hexokinase_N"/>
</dbReference>
<dbReference type="GO" id="GO:0005829">
    <property type="term" value="C:cytosol"/>
    <property type="evidence" value="ECO:0007669"/>
    <property type="project" value="TreeGrafter"/>
</dbReference>
<evidence type="ECO:0008006" key="10">
    <source>
        <dbReference type="Google" id="ProtNLM"/>
    </source>
</evidence>
<keyword evidence="3" id="KW-0547">Nucleotide-binding</keyword>
<proteinExistence type="inferred from homology"/>
<dbReference type="GO" id="GO:0004340">
    <property type="term" value="F:glucokinase activity"/>
    <property type="evidence" value="ECO:0007669"/>
    <property type="project" value="TreeGrafter"/>
</dbReference>
<feature type="domain" description="Hexokinase C-terminal" evidence="7">
    <location>
        <begin position="242"/>
        <end position="491"/>
    </location>
</feature>
<dbReference type="GO" id="GO:0001678">
    <property type="term" value="P:intracellular glucose homeostasis"/>
    <property type="evidence" value="ECO:0007669"/>
    <property type="project" value="InterPro"/>
</dbReference>
<dbReference type="Pfam" id="PF03727">
    <property type="entry name" value="Hexokinase_2"/>
    <property type="match status" value="1"/>
</dbReference>
<comment type="caution">
    <text evidence="8">The sequence shown here is derived from an EMBL/GenBank/DDBJ whole genome shotgun (WGS) entry which is preliminary data.</text>
</comment>
<reference evidence="8" key="1">
    <citation type="submission" date="2016-06" db="EMBL/GenBank/DDBJ databases">
        <title>Draft Genome sequence of the fungus Inonotus baumii.</title>
        <authorList>
            <person name="Zhu H."/>
            <person name="Lin W."/>
        </authorList>
    </citation>
    <scope>NUCLEOTIDE SEQUENCE</scope>
    <source>
        <strain evidence="8">821</strain>
    </source>
</reference>
<evidence type="ECO:0000259" key="6">
    <source>
        <dbReference type="Pfam" id="PF00349"/>
    </source>
</evidence>
<evidence type="ECO:0000256" key="4">
    <source>
        <dbReference type="ARBA" id="ARBA00022777"/>
    </source>
</evidence>
<dbReference type="SUPFAM" id="SSF53067">
    <property type="entry name" value="Actin-like ATPase domain"/>
    <property type="match status" value="2"/>
</dbReference>
<comment type="similarity">
    <text evidence="1">Belongs to the hexokinase family.</text>
</comment>
<dbReference type="PANTHER" id="PTHR19443">
    <property type="entry name" value="HEXOKINASE"/>
    <property type="match status" value="1"/>
</dbReference>
<dbReference type="Proteomes" id="UP000757232">
    <property type="component" value="Unassembled WGS sequence"/>
</dbReference>
<evidence type="ECO:0000256" key="5">
    <source>
        <dbReference type="ARBA" id="ARBA00022840"/>
    </source>
</evidence>
<dbReference type="OrthoDB" id="419537at2759"/>
<dbReference type="PANTHER" id="PTHR19443:SF30">
    <property type="entry name" value="GLUCOKINASE-1-RELATED"/>
    <property type="match status" value="1"/>
</dbReference>
<dbReference type="GO" id="GO:0005524">
    <property type="term" value="F:ATP binding"/>
    <property type="evidence" value="ECO:0007669"/>
    <property type="project" value="UniProtKB-KW"/>
</dbReference>
<dbReference type="GO" id="GO:0008865">
    <property type="term" value="F:fructokinase activity"/>
    <property type="evidence" value="ECO:0007669"/>
    <property type="project" value="TreeGrafter"/>
</dbReference>
<dbReference type="PROSITE" id="PS51748">
    <property type="entry name" value="HEXOKINASE_2"/>
    <property type="match status" value="1"/>
</dbReference>
<keyword evidence="4" id="KW-0418">Kinase</keyword>